<dbReference type="OrthoDB" id="5304883at2759"/>
<proteinExistence type="predicted"/>
<name>W6MGD2_9ASCO</name>
<dbReference type="STRING" id="1382522.W6MGD2"/>
<organism evidence="2 3">
    <name type="scientific">Kuraishia capsulata CBS 1993</name>
    <dbReference type="NCBI Taxonomy" id="1382522"/>
    <lineage>
        <taxon>Eukaryota</taxon>
        <taxon>Fungi</taxon>
        <taxon>Dikarya</taxon>
        <taxon>Ascomycota</taxon>
        <taxon>Saccharomycotina</taxon>
        <taxon>Pichiomycetes</taxon>
        <taxon>Pichiales</taxon>
        <taxon>Pichiaceae</taxon>
        <taxon>Kuraishia</taxon>
    </lineage>
</organism>
<protein>
    <submittedName>
        <fullName evidence="2">Uncharacterized protein</fullName>
    </submittedName>
</protein>
<dbReference type="GO" id="GO:0016538">
    <property type="term" value="F:cyclin-dependent protein serine/threonine kinase regulator activity"/>
    <property type="evidence" value="ECO:0007669"/>
    <property type="project" value="TreeGrafter"/>
</dbReference>
<dbReference type="GO" id="GO:0000307">
    <property type="term" value="C:cyclin-dependent protein kinase holoenzyme complex"/>
    <property type="evidence" value="ECO:0007669"/>
    <property type="project" value="UniProtKB-ARBA"/>
</dbReference>
<evidence type="ECO:0000313" key="2">
    <source>
        <dbReference type="EMBL" id="CDK24538.1"/>
    </source>
</evidence>
<dbReference type="RefSeq" id="XP_022456555.1">
    <property type="nucleotide sequence ID" value="XM_022605048.1"/>
</dbReference>
<feature type="region of interest" description="Disordered" evidence="1">
    <location>
        <begin position="1"/>
        <end position="23"/>
    </location>
</feature>
<reference evidence="2" key="2">
    <citation type="submission" date="2014-02" db="EMBL/GenBank/DDBJ databases">
        <title>Complete DNA sequence of /Kuraishia capsulata/ illustrates novel genomic features among budding yeasts (/Saccharomycotina/).</title>
        <authorList>
            <person name="Morales L."/>
            <person name="Noel B."/>
            <person name="Porcel B."/>
            <person name="Marcet-Houben M."/>
            <person name="Hullo M-F."/>
            <person name="Sacerdot C."/>
            <person name="Tekaia F."/>
            <person name="Leh-Louis V."/>
            <person name="Despons L."/>
            <person name="Khanna V."/>
            <person name="Aury J-M."/>
            <person name="Barbe V."/>
            <person name="Couloux A."/>
            <person name="Labadie K."/>
            <person name="Pelletier E."/>
            <person name="Souciet J-L."/>
            <person name="Boekhout T."/>
            <person name="Gabaldon T."/>
            <person name="Wincker P."/>
            <person name="Dujon B."/>
        </authorList>
    </citation>
    <scope>NUCLEOTIDE SEQUENCE</scope>
    <source>
        <strain evidence="2">CBS 1993</strain>
    </source>
</reference>
<keyword evidence="3" id="KW-1185">Reference proteome</keyword>
<dbReference type="InterPro" id="IPR013922">
    <property type="entry name" value="Cyclin_PHO80-like"/>
</dbReference>
<sequence>MSVSGIPLNPQQATFSADNAPRNTKVQERIRSVNLDAVFDRISLDMDINEISPIEALALLFKSIQNLQRLYSLIKQGNLGEAFDVKRAVFGDDVSMGRELNPKRRRSSQSAEMLRNLSSELELPIRKSSRIESNFEDLEEETFADDSSVLTTSSFNSRIPSYCRSDVDFDLSCKLIKRFYLKTPPSLSLEAYMERINHYSKPGTAVYLSSSLYLFNVAFGLKTTFVGLEENTNTNGKGLAEVRKVLPAAPYGTIQMIPFEDLNAFRLVLTVIRTASKLVEDKNYKQSYYCKICGLQDQDELFRLEMGFLFLINFNLMVNENILLRHLVRMKSFNENMKRYT</sequence>
<evidence type="ECO:0000256" key="1">
    <source>
        <dbReference type="SAM" id="MobiDB-lite"/>
    </source>
</evidence>
<dbReference type="Pfam" id="PF08613">
    <property type="entry name" value="Cyclin"/>
    <property type="match status" value="1"/>
</dbReference>
<reference evidence="2" key="1">
    <citation type="submission" date="2013-12" db="EMBL/GenBank/DDBJ databases">
        <authorList>
            <person name="Genoscope - CEA"/>
        </authorList>
    </citation>
    <scope>NUCLEOTIDE SEQUENCE</scope>
    <source>
        <strain evidence="2">CBS 1993</strain>
    </source>
</reference>
<gene>
    <name evidence="2" type="ORF">KUCA_T00000503001</name>
</gene>
<dbReference type="EMBL" id="HG793125">
    <property type="protein sequence ID" value="CDK24538.1"/>
    <property type="molecule type" value="Genomic_DNA"/>
</dbReference>
<dbReference type="AlphaFoldDB" id="W6MGD2"/>
<accession>W6MGD2</accession>
<dbReference type="PANTHER" id="PTHR15615">
    <property type="match status" value="1"/>
</dbReference>
<dbReference type="GeneID" id="34517943"/>
<dbReference type="GO" id="GO:0005634">
    <property type="term" value="C:nucleus"/>
    <property type="evidence" value="ECO:0007669"/>
    <property type="project" value="TreeGrafter"/>
</dbReference>
<dbReference type="GO" id="GO:0019901">
    <property type="term" value="F:protein kinase binding"/>
    <property type="evidence" value="ECO:0007669"/>
    <property type="project" value="InterPro"/>
</dbReference>
<dbReference type="Gene3D" id="1.10.472.10">
    <property type="entry name" value="Cyclin-like"/>
    <property type="match status" value="1"/>
</dbReference>
<dbReference type="HOGENOM" id="CLU_797086_0_0_1"/>
<dbReference type="PANTHER" id="PTHR15615:SF32">
    <property type="entry name" value="PROTEIN KINASE COMPLEX COMPONENT, PUTATIVE (AFU_ORTHOLOGUE AFUA_2G07660)-RELATED"/>
    <property type="match status" value="1"/>
</dbReference>
<evidence type="ECO:0000313" key="3">
    <source>
        <dbReference type="Proteomes" id="UP000019384"/>
    </source>
</evidence>
<dbReference type="Proteomes" id="UP000019384">
    <property type="component" value="Unassembled WGS sequence"/>
</dbReference>